<feature type="binding site" evidence="9">
    <location>
        <begin position="183"/>
        <end position="184"/>
    </location>
    <ligand>
        <name>2-[(2R,5Z)-2-carboxy-4-methylthiazol-5(2H)-ylidene]ethyl phosphate</name>
        <dbReference type="ChEBI" id="CHEBI:62899"/>
    </ligand>
</feature>
<dbReference type="InterPro" id="IPR034291">
    <property type="entry name" value="TMP_synthase"/>
</dbReference>
<feature type="binding site" evidence="9">
    <location>
        <position position="88"/>
    </location>
    <ligand>
        <name>Mg(2+)</name>
        <dbReference type="ChEBI" id="CHEBI:18420"/>
    </ligand>
</feature>
<proteinExistence type="inferred from homology"/>
<dbReference type="CDD" id="cd00564">
    <property type="entry name" value="TMP_TenI"/>
    <property type="match status" value="1"/>
</dbReference>
<comment type="pathway">
    <text evidence="1 9 11">Cofactor biosynthesis; thiamine diphosphate biosynthesis; thiamine phosphate from 4-amino-2-methyl-5-diphosphomethylpyrimidine and 4-methyl-5-(2-phosphoethyl)-thiazole: step 1/1.</text>
</comment>
<dbReference type="NCBIfam" id="TIGR00693">
    <property type="entry name" value="thiE"/>
    <property type="match status" value="1"/>
</dbReference>
<dbReference type="HAMAP" id="MF_00097">
    <property type="entry name" value="TMP_synthase"/>
    <property type="match status" value="1"/>
</dbReference>
<feature type="binding site" evidence="9">
    <location>
        <begin position="36"/>
        <end position="40"/>
    </location>
    <ligand>
        <name>4-amino-2-methyl-5-(diphosphooxymethyl)pyrimidine</name>
        <dbReference type="ChEBI" id="CHEBI:57841"/>
    </ligand>
</feature>
<evidence type="ECO:0000256" key="2">
    <source>
        <dbReference type="ARBA" id="ARBA00022679"/>
    </source>
</evidence>
<reference evidence="13 14" key="1">
    <citation type="journal article" date="2018" name="Nat. Biotechnol.">
        <title>A standardized bacterial taxonomy based on genome phylogeny substantially revises the tree of life.</title>
        <authorList>
            <person name="Parks D.H."/>
            <person name="Chuvochina M."/>
            <person name="Waite D.W."/>
            <person name="Rinke C."/>
            <person name="Skarshewski A."/>
            <person name="Chaumeil P.A."/>
            <person name="Hugenholtz P."/>
        </authorList>
    </citation>
    <scope>NUCLEOTIDE SEQUENCE [LARGE SCALE GENOMIC DNA]</scope>
    <source>
        <strain evidence="13">UBA11306</strain>
    </source>
</reference>
<keyword evidence="4 9" id="KW-0460">Magnesium</keyword>
<name>A0A3D4S3I8_9ENTE</name>
<dbReference type="FunFam" id="3.20.20.70:FF:000096">
    <property type="entry name" value="Thiamine-phosphate synthase"/>
    <property type="match status" value="1"/>
</dbReference>
<evidence type="ECO:0000313" key="13">
    <source>
        <dbReference type="EMBL" id="HCS93379.1"/>
    </source>
</evidence>
<dbReference type="UniPathway" id="UPA00060">
    <property type="reaction ID" value="UER00141"/>
</dbReference>
<evidence type="ECO:0000256" key="3">
    <source>
        <dbReference type="ARBA" id="ARBA00022723"/>
    </source>
</evidence>
<dbReference type="SUPFAM" id="SSF51391">
    <property type="entry name" value="Thiamin phosphate synthase"/>
    <property type="match status" value="1"/>
</dbReference>
<comment type="function">
    <text evidence="9">Condenses 4-methyl-5-(beta-hydroxyethyl)thiazole monophosphate (THZ-P) and 2-methyl-4-amino-5-hydroxymethyl pyrimidine pyrophosphate (HMP-PP) to form thiamine monophosphate (TMP).</text>
</comment>
<dbReference type="EMBL" id="DQHO01000013">
    <property type="protein sequence ID" value="HCS93379.1"/>
    <property type="molecule type" value="Genomic_DNA"/>
</dbReference>
<comment type="caution">
    <text evidence="13">The sequence shown here is derived from an EMBL/GenBank/DDBJ whole genome shotgun (WGS) entry which is preliminary data.</text>
</comment>
<keyword evidence="5 9" id="KW-0784">Thiamine biosynthesis</keyword>
<dbReference type="AlphaFoldDB" id="A0A3D4S3I8"/>
<dbReference type="PANTHER" id="PTHR20857">
    <property type="entry name" value="THIAMINE-PHOSPHATE PYROPHOSPHORYLASE"/>
    <property type="match status" value="1"/>
</dbReference>
<gene>
    <name evidence="9 13" type="primary">thiE</name>
    <name evidence="13" type="ORF">DIW15_01555</name>
</gene>
<dbReference type="PANTHER" id="PTHR20857:SF15">
    <property type="entry name" value="THIAMINE-PHOSPHATE SYNTHASE"/>
    <property type="match status" value="1"/>
</dbReference>
<accession>A0A3D4S3I8</accession>
<organism evidence="13 14">
    <name type="scientific">Bavariicoccus seileri</name>
    <dbReference type="NCBI Taxonomy" id="549685"/>
    <lineage>
        <taxon>Bacteria</taxon>
        <taxon>Bacillati</taxon>
        <taxon>Bacillota</taxon>
        <taxon>Bacilli</taxon>
        <taxon>Lactobacillales</taxon>
        <taxon>Enterococcaceae</taxon>
        <taxon>Bavariicoccus</taxon>
    </lineage>
</organism>
<dbReference type="STRING" id="1121105.GCA_000421665_00061"/>
<keyword evidence="3 9" id="KW-0479">Metal-binding</keyword>
<dbReference type="GO" id="GO:0009228">
    <property type="term" value="P:thiamine biosynthetic process"/>
    <property type="evidence" value="ECO:0007669"/>
    <property type="project" value="UniProtKB-KW"/>
</dbReference>
<dbReference type="Pfam" id="PF02581">
    <property type="entry name" value="TMP-TENI"/>
    <property type="match status" value="1"/>
</dbReference>
<evidence type="ECO:0000259" key="12">
    <source>
        <dbReference type="Pfam" id="PF02581"/>
    </source>
</evidence>
<feature type="binding site" evidence="9">
    <location>
        <position position="69"/>
    </location>
    <ligand>
        <name>Mg(2+)</name>
        <dbReference type="ChEBI" id="CHEBI:18420"/>
    </ligand>
</feature>
<dbReference type="EC" id="2.5.1.3" evidence="9"/>
<evidence type="ECO:0000256" key="7">
    <source>
        <dbReference type="ARBA" id="ARBA00047851"/>
    </source>
</evidence>
<evidence type="ECO:0000256" key="11">
    <source>
        <dbReference type="RuleBase" id="RU004253"/>
    </source>
</evidence>
<feature type="binding site" evidence="9">
    <location>
        <position position="68"/>
    </location>
    <ligand>
        <name>4-amino-2-methyl-5-(diphosphooxymethyl)pyrimidine</name>
        <dbReference type="ChEBI" id="CHEBI:57841"/>
    </ligand>
</feature>
<dbReference type="Gene3D" id="3.20.20.70">
    <property type="entry name" value="Aldolase class I"/>
    <property type="match status" value="1"/>
</dbReference>
<sequence length="212" mass="23402">MIDYSLYLVTDRTHFSKEEFLSIIVAACQHGITLIQLREKDITTIEYVNWARDVKQITDNYGVPLIINDRVDVCMAVDASGVHIGPEDLPVKEARKIIGEDKILGVSANDVPAAISAYKDQADYIGVGSIFKKNQPVERQMAALKQLKSIVTDIPIPVVAIGGLTETNLYLLRDSGVAGVAMISEIMQSSNVTEKTKQLRRSIQLMKGGIYH</sequence>
<dbReference type="GO" id="GO:0005737">
    <property type="term" value="C:cytoplasm"/>
    <property type="evidence" value="ECO:0007669"/>
    <property type="project" value="TreeGrafter"/>
</dbReference>
<keyword evidence="2 9" id="KW-0808">Transferase</keyword>
<evidence type="ECO:0000256" key="4">
    <source>
        <dbReference type="ARBA" id="ARBA00022842"/>
    </source>
</evidence>
<feature type="binding site" evidence="9">
    <location>
        <position position="163"/>
    </location>
    <ligand>
        <name>2-[(2R,5Z)-2-carboxy-4-methylthiazol-5(2H)-ylidene]ethyl phosphate</name>
        <dbReference type="ChEBI" id="CHEBI:62899"/>
    </ligand>
</feature>
<dbReference type="GO" id="GO:0009229">
    <property type="term" value="P:thiamine diphosphate biosynthetic process"/>
    <property type="evidence" value="ECO:0007669"/>
    <property type="project" value="UniProtKB-UniRule"/>
</dbReference>
<comment type="catalytic activity">
    <reaction evidence="6 9 10">
        <text>4-methyl-5-(2-phosphooxyethyl)-thiazole + 4-amino-2-methyl-5-(diphosphooxymethyl)pyrimidine + H(+) = thiamine phosphate + diphosphate</text>
        <dbReference type="Rhea" id="RHEA:22328"/>
        <dbReference type="ChEBI" id="CHEBI:15378"/>
        <dbReference type="ChEBI" id="CHEBI:33019"/>
        <dbReference type="ChEBI" id="CHEBI:37575"/>
        <dbReference type="ChEBI" id="CHEBI:57841"/>
        <dbReference type="ChEBI" id="CHEBI:58296"/>
        <dbReference type="EC" id="2.5.1.3"/>
    </reaction>
</comment>
<dbReference type="GO" id="GO:0000287">
    <property type="term" value="F:magnesium ion binding"/>
    <property type="evidence" value="ECO:0007669"/>
    <property type="project" value="UniProtKB-UniRule"/>
</dbReference>
<comment type="cofactor">
    <cofactor evidence="9">
        <name>Mg(2+)</name>
        <dbReference type="ChEBI" id="CHEBI:18420"/>
    </cofactor>
    <text evidence="9">Binds 1 Mg(2+) ion per subunit.</text>
</comment>
<dbReference type="InterPro" id="IPR013785">
    <property type="entry name" value="Aldolase_TIM"/>
</dbReference>
<evidence type="ECO:0000256" key="8">
    <source>
        <dbReference type="ARBA" id="ARBA00047883"/>
    </source>
</evidence>
<evidence type="ECO:0000256" key="1">
    <source>
        <dbReference type="ARBA" id="ARBA00005165"/>
    </source>
</evidence>
<comment type="caution">
    <text evidence="9">Lacks conserved residue(s) required for the propagation of feature annotation.</text>
</comment>
<protein>
    <recommendedName>
        <fullName evidence="9">Thiamine-phosphate synthase</fullName>
        <shortName evidence="9">TP synthase</shortName>
        <shortName evidence="9">TPS</shortName>
        <ecNumber evidence="9">2.5.1.3</ecNumber>
    </recommendedName>
    <alternativeName>
        <fullName evidence="9">Thiamine-phosphate pyrophosphorylase</fullName>
        <shortName evidence="9">TMP pyrophosphorylase</shortName>
        <shortName evidence="9">TMP-PPase</shortName>
    </alternativeName>
</protein>
<dbReference type="GO" id="GO:0004789">
    <property type="term" value="F:thiamine-phosphate diphosphorylase activity"/>
    <property type="evidence" value="ECO:0007669"/>
    <property type="project" value="UniProtKB-UniRule"/>
</dbReference>
<feature type="domain" description="Thiamine phosphate synthase/TenI" evidence="12">
    <location>
        <begin position="6"/>
        <end position="186"/>
    </location>
</feature>
<dbReference type="Proteomes" id="UP000262195">
    <property type="component" value="Unassembled WGS sequence"/>
</dbReference>
<comment type="catalytic activity">
    <reaction evidence="7 9 10">
        <text>2-(2-carboxy-4-methylthiazol-5-yl)ethyl phosphate + 4-amino-2-methyl-5-(diphosphooxymethyl)pyrimidine + 2 H(+) = thiamine phosphate + CO2 + diphosphate</text>
        <dbReference type="Rhea" id="RHEA:47848"/>
        <dbReference type="ChEBI" id="CHEBI:15378"/>
        <dbReference type="ChEBI" id="CHEBI:16526"/>
        <dbReference type="ChEBI" id="CHEBI:33019"/>
        <dbReference type="ChEBI" id="CHEBI:37575"/>
        <dbReference type="ChEBI" id="CHEBI:57841"/>
        <dbReference type="ChEBI" id="CHEBI:62890"/>
        <dbReference type="EC" id="2.5.1.3"/>
    </reaction>
</comment>
<dbReference type="InterPro" id="IPR036206">
    <property type="entry name" value="ThiamineP_synth_sf"/>
</dbReference>
<comment type="similarity">
    <text evidence="9 10">Belongs to the thiamine-phosphate synthase family.</text>
</comment>
<evidence type="ECO:0000313" key="14">
    <source>
        <dbReference type="Proteomes" id="UP000262195"/>
    </source>
</evidence>
<dbReference type="InterPro" id="IPR022998">
    <property type="entry name" value="ThiamineP_synth_TenI"/>
</dbReference>
<evidence type="ECO:0000256" key="6">
    <source>
        <dbReference type="ARBA" id="ARBA00047334"/>
    </source>
</evidence>
<feature type="binding site" evidence="9">
    <location>
        <position position="107"/>
    </location>
    <ligand>
        <name>4-amino-2-methyl-5-(diphosphooxymethyl)pyrimidine</name>
        <dbReference type="ChEBI" id="CHEBI:57841"/>
    </ligand>
</feature>
<evidence type="ECO:0000256" key="10">
    <source>
        <dbReference type="RuleBase" id="RU003826"/>
    </source>
</evidence>
<comment type="catalytic activity">
    <reaction evidence="8 9 10">
        <text>2-[(2R,5Z)-2-carboxy-4-methylthiazol-5(2H)-ylidene]ethyl phosphate + 4-amino-2-methyl-5-(diphosphooxymethyl)pyrimidine + 2 H(+) = thiamine phosphate + CO2 + diphosphate</text>
        <dbReference type="Rhea" id="RHEA:47844"/>
        <dbReference type="ChEBI" id="CHEBI:15378"/>
        <dbReference type="ChEBI" id="CHEBI:16526"/>
        <dbReference type="ChEBI" id="CHEBI:33019"/>
        <dbReference type="ChEBI" id="CHEBI:37575"/>
        <dbReference type="ChEBI" id="CHEBI:57841"/>
        <dbReference type="ChEBI" id="CHEBI:62899"/>
        <dbReference type="EC" id="2.5.1.3"/>
    </reaction>
</comment>
<evidence type="ECO:0000256" key="5">
    <source>
        <dbReference type="ARBA" id="ARBA00022977"/>
    </source>
</evidence>
<evidence type="ECO:0000256" key="9">
    <source>
        <dbReference type="HAMAP-Rule" id="MF_00097"/>
    </source>
</evidence>